<evidence type="ECO:0000259" key="1">
    <source>
        <dbReference type="Pfam" id="PF22936"/>
    </source>
</evidence>
<reference evidence="2 3" key="1">
    <citation type="journal article" date="2018" name="Front. Plant Sci.">
        <title>Red Clover (Trifolium pratense) and Zigzag Clover (T. medium) - A Picture of Genomic Similarities and Differences.</title>
        <authorList>
            <person name="Dluhosova J."/>
            <person name="Istvanek J."/>
            <person name="Nedelnik J."/>
            <person name="Repkova J."/>
        </authorList>
    </citation>
    <scope>NUCLEOTIDE SEQUENCE [LARGE SCALE GENOMIC DNA]</scope>
    <source>
        <strain evidence="3">cv. 10/8</strain>
        <tissue evidence="2">Leaf</tissue>
    </source>
</reference>
<protein>
    <submittedName>
        <fullName evidence="2">Retrovirus-related pol polyprotein from transposon TNT 1-94</fullName>
    </submittedName>
</protein>
<keyword evidence="3" id="KW-1185">Reference proteome</keyword>
<dbReference type="Proteomes" id="UP000265520">
    <property type="component" value="Unassembled WGS sequence"/>
</dbReference>
<sequence length="214" mass="23991">SHKKGQQNDEEANIAQDQDSNTVLMMATTCEGKSKNEEWYIDSRCSNHTTSHKEWLTNIDTSKKTTIKLADSKSLAAKGIGNIVIRGNYGKKVIIGDVLLLPDMNCNLLSTCQLVEKGFSFTIDGDSMKLFDAKKSLVLKSLLSKNKTYNCSISSDKMTCMSGTINGDIEAPWYMRYGHLNFRTLSELKSKDLVHGLLMMNARKEICEIYIKSK</sequence>
<evidence type="ECO:0000313" key="2">
    <source>
        <dbReference type="EMBL" id="MCH91075.1"/>
    </source>
</evidence>
<proteinExistence type="predicted"/>
<accession>A0A392MVN5</accession>
<organism evidence="2 3">
    <name type="scientific">Trifolium medium</name>
    <dbReference type="NCBI Taxonomy" id="97028"/>
    <lineage>
        <taxon>Eukaryota</taxon>
        <taxon>Viridiplantae</taxon>
        <taxon>Streptophyta</taxon>
        <taxon>Embryophyta</taxon>
        <taxon>Tracheophyta</taxon>
        <taxon>Spermatophyta</taxon>
        <taxon>Magnoliopsida</taxon>
        <taxon>eudicotyledons</taxon>
        <taxon>Gunneridae</taxon>
        <taxon>Pentapetalae</taxon>
        <taxon>rosids</taxon>
        <taxon>fabids</taxon>
        <taxon>Fabales</taxon>
        <taxon>Fabaceae</taxon>
        <taxon>Papilionoideae</taxon>
        <taxon>50 kb inversion clade</taxon>
        <taxon>NPAAA clade</taxon>
        <taxon>Hologalegina</taxon>
        <taxon>IRL clade</taxon>
        <taxon>Trifolieae</taxon>
        <taxon>Trifolium</taxon>
    </lineage>
</organism>
<evidence type="ECO:0000313" key="3">
    <source>
        <dbReference type="Proteomes" id="UP000265520"/>
    </source>
</evidence>
<comment type="caution">
    <text evidence="2">The sequence shown here is derived from an EMBL/GenBank/DDBJ whole genome shotgun (WGS) entry which is preliminary data.</text>
</comment>
<dbReference type="AlphaFoldDB" id="A0A392MVN5"/>
<feature type="non-terminal residue" evidence="2">
    <location>
        <position position="1"/>
    </location>
</feature>
<dbReference type="EMBL" id="LXQA010019630">
    <property type="protein sequence ID" value="MCH91075.1"/>
    <property type="molecule type" value="Genomic_DNA"/>
</dbReference>
<gene>
    <name evidence="2" type="ORF">A2U01_0011999</name>
</gene>
<name>A0A392MVN5_9FABA</name>
<dbReference type="InterPro" id="IPR054722">
    <property type="entry name" value="PolX-like_BBD"/>
</dbReference>
<feature type="domain" description="Retrovirus-related Pol polyprotein from transposon TNT 1-94-like beta-barrel" evidence="1">
    <location>
        <begin position="39"/>
        <end position="119"/>
    </location>
</feature>
<dbReference type="Pfam" id="PF22936">
    <property type="entry name" value="Pol_BBD"/>
    <property type="match status" value="1"/>
</dbReference>